<name>A0A158CJR8_9BURK</name>
<protein>
    <submittedName>
        <fullName evidence="1">Uncharacterized protein</fullName>
    </submittedName>
</protein>
<dbReference type="AlphaFoldDB" id="A0A158CJR8"/>
<dbReference type="EMBL" id="FCOF02000033">
    <property type="protein sequence ID" value="SAK82608.1"/>
    <property type="molecule type" value="Genomic_DNA"/>
</dbReference>
<accession>A0A158CJR8</accession>
<reference evidence="1" key="1">
    <citation type="submission" date="2016-01" db="EMBL/GenBank/DDBJ databases">
        <authorList>
            <person name="Peeters C."/>
        </authorList>
    </citation>
    <scope>NUCLEOTIDE SEQUENCE [LARGE SCALE GENOMIC DNA]</scope>
    <source>
        <strain evidence="1">LMG 29318</strain>
    </source>
</reference>
<organism evidence="1 2">
    <name type="scientific">Caballeronia catudaia</name>
    <dbReference type="NCBI Taxonomy" id="1777136"/>
    <lineage>
        <taxon>Bacteria</taxon>
        <taxon>Pseudomonadati</taxon>
        <taxon>Pseudomonadota</taxon>
        <taxon>Betaproteobacteria</taxon>
        <taxon>Burkholderiales</taxon>
        <taxon>Burkholderiaceae</taxon>
        <taxon>Caballeronia</taxon>
    </lineage>
</organism>
<gene>
    <name evidence="1" type="ORF">AWB75_05273</name>
</gene>
<comment type="caution">
    <text evidence="1">The sequence shown here is derived from an EMBL/GenBank/DDBJ whole genome shotgun (WGS) entry which is preliminary data.</text>
</comment>
<proteinExistence type="predicted"/>
<dbReference type="Proteomes" id="UP000054870">
    <property type="component" value="Unassembled WGS sequence"/>
</dbReference>
<evidence type="ECO:0000313" key="1">
    <source>
        <dbReference type="EMBL" id="SAK82608.1"/>
    </source>
</evidence>
<evidence type="ECO:0000313" key="2">
    <source>
        <dbReference type="Proteomes" id="UP000054870"/>
    </source>
</evidence>
<keyword evidence="2" id="KW-1185">Reference proteome</keyword>
<sequence>MLRYCARADPRRSAGLASAPRSENDFIVAVLCYSKLLKAARI</sequence>